<name>A0A2P2NV66_RHIMU</name>
<sequence length="22" mass="2628">MKWKFSDLGIQTFSFSIFSETK</sequence>
<accession>A0A2P2NV66</accession>
<protein>
    <submittedName>
        <fullName evidence="1">Uncharacterized protein</fullName>
    </submittedName>
</protein>
<reference evidence="1" key="1">
    <citation type="submission" date="2018-02" db="EMBL/GenBank/DDBJ databases">
        <title>Rhizophora mucronata_Transcriptome.</title>
        <authorList>
            <person name="Meera S.P."/>
            <person name="Sreeshan A."/>
            <person name="Augustine A."/>
        </authorList>
    </citation>
    <scope>NUCLEOTIDE SEQUENCE</scope>
    <source>
        <tissue evidence="1">Leaf</tissue>
    </source>
</reference>
<dbReference type="EMBL" id="GGEC01065913">
    <property type="protein sequence ID" value="MBX46397.1"/>
    <property type="molecule type" value="Transcribed_RNA"/>
</dbReference>
<organism evidence="1">
    <name type="scientific">Rhizophora mucronata</name>
    <name type="common">Asiatic mangrove</name>
    <dbReference type="NCBI Taxonomy" id="61149"/>
    <lineage>
        <taxon>Eukaryota</taxon>
        <taxon>Viridiplantae</taxon>
        <taxon>Streptophyta</taxon>
        <taxon>Embryophyta</taxon>
        <taxon>Tracheophyta</taxon>
        <taxon>Spermatophyta</taxon>
        <taxon>Magnoliopsida</taxon>
        <taxon>eudicotyledons</taxon>
        <taxon>Gunneridae</taxon>
        <taxon>Pentapetalae</taxon>
        <taxon>rosids</taxon>
        <taxon>fabids</taxon>
        <taxon>Malpighiales</taxon>
        <taxon>Rhizophoraceae</taxon>
        <taxon>Rhizophora</taxon>
    </lineage>
</organism>
<proteinExistence type="predicted"/>
<evidence type="ECO:0000313" key="1">
    <source>
        <dbReference type="EMBL" id="MBX46397.1"/>
    </source>
</evidence>
<dbReference type="AlphaFoldDB" id="A0A2P2NV66"/>